<organism evidence="6">
    <name type="scientific">Oppiella nova</name>
    <dbReference type="NCBI Taxonomy" id="334625"/>
    <lineage>
        <taxon>Eukaryota</taxon>
        <taxon>Metazoa</taxon>
        <taxon>Ecdysozoa</taxon>
        <taxon>Arthropoda</taxon>
        <taxon>Chelicerata</taxon>
        <taxon>Arachnida</taxon>
        <taxon>Acari</taxon>
        <taxon>Acariformes</taxon>
        <taxon>Sarcoptiformes</taxon>
        <taxon>Oribatida</taxon>
        <taxon>Brachypylina</taxon>
        <taxon>Oppioidea</taxon>
        <taxon>Oppiidae</taxon>
        <taxon>Oppiella</taxon>
    </lineage>
</organism>
<evidence type="ECO:0000313" key="6">
    <source>
        <dbReference type="EMBL" id="CAD7654630.1"/>
    </source>
</evidence>
<dbReference type="InterPro" id="IPR050654">
    <property type="entry name" value="AChE-related_enzymes"/>
</dbReference>
<dbReference type="GO" id="GO:0019695">
    <property type="term" value="P:choline metabolic process"/>
    <property type="evidence" value="ECO:0007669"/>
    <property type="project" value="TreeGrafter"/>
</dbReference>
<dbReference type="PANTHER" id="PTHR43918">
    <property type="entry name" value="ACETYLCHOLINESTERASE"/>
    <property type="match status" value="1"/>
</dbReference>
<dbReference type="EMBL" id="OC923098">
    <property type="protein sequence ID" value="CAD7654630.1"/>
    <property type="molecule type" value="Genomic_DNA"/>
</dbReference>
<dbReference type="InterPro" id="IPR019826">
    <property type="entry name" value="Carboxylesterase_B_AS"/>
</dbReference>
<keyword evidence="7" id="KW-1185">Reference proteome</keyword>
<proteinExistence type="inferred from homology"/>
<dbReference type="PROSITE" id="PS00122">
    <property type="entry name" value="CARBOXYLESTERASE_B_1"/>
    <property type="match status" value="2"/>
</dbReference>
<keyword evidence="3" id="KW-0378">Hydrolase</keyword>
<name>A0A7R9M798_9ACAR</name>
<feature type="domain" description="Carboxylesterase type B" evidence="5">
    <location>
        <begin position="494"/>
        <end position="809"/>
    </location>
</feature>
<reference evidence="6" key="1">
    <citation type="submission" date="2020-11" db="EMBL/GenBank/DDBJ databases">
        <authorList>
            <person name="Tran Van P."/>
        </authorList>
    </citation>
    <scope>NUCLEOTIDE SEQUENCE</scope>
</reference>
<keyword evidence="2" id="KW-0719">Serine esterase</keyword>
<feature type="domain" description="Carboxylesterase type B" evidence="5">
    <location>
        <begin position="14"/>
        <end position="407"/>
    </location>
</feature>
<evidence type="ECO:0000256" key="4">
    <source>
        <dbReference type="ARBA" id="ARBA00023180"/>
    </source>
</evidence>
<dbReference type="PANTHER" id="PTHR43918:SF4">
    <property type="entry name" value="CARBOXYLIC ESTER HYDROLASE"/>
    <property type="match status" value="1"/>
</dbReference>
<dbReference type="EMBL" id="CAJPVJ010008273">
    <property type="protein sequence ID" value="CAG2171817.1"/>
    <property type="molecule type" value="Genomic_DNA"/>
</dbReference>
<evidence type="ECO:0000259" key="5">
    <source>
        <dbReference type="Pfam" id="PF00135"/>
    </source>
</evidence>
<evidence type="ECO:0000256" key="1">
    <source>
        <dbReference type="ARBA" id="ARBA00005964"/>
    </source>
</evidence>
<evidence type="ECO:0000256" key="3">
    <source>
        <dbReference type="ARBA" id="ARBA00022801"/>
    </source>
</evidence>
<evidence type="ECO:0000256" key="2">
    <source>
        <dbReference type="ARBA" id="ARBA00022487"/>
    </source>
</evidence>
<dbReference type="OrthoDB" id="6505985at2759"/>
<dbReference type="Proteomes" id="UP000728032">
    <property type="component" value="Unassembled WGS sequence"/>
</dbReference>
<keyword evidence="4" id="KW-0325">Glycoprotein</keyword>
<gene>
    <name evidence="6" type="ORF">ONB1V03_LOCUS11276</name>
</gene>
<evidence type="ECO:0000313" key="7">
    <source>
        <dbReference type="Proteomes" id="UP000728032"/>
    </source>
</evidence>
<dbReference type="GO" id="GO:0003990">
    <property type="term" value="F:acetylcholinesterase activity"/>
    <property type="evidence" value="ECO:0007669"/>
    <property type="project" value="TreeGrafter"/>
</dbReference>
<accession>A0A7R9M798</accession>
<dbReference type="GO" id="GO:0006581">
    <property type="term" value="P:acetylcholine catabolic process"/>
    <property type="evidence" value="ECO:0007669"/>
    <property type="project" value="TreeGrafter"/>
</dbReference>
<dbReference type="Gene3D" id="3.40.50.1820">
    <property type="entry name" value="alpha/beta hydrolase"/>
    <property type="match status" value="3"/>
</dbReference>
<dbReference type="Pfam" id="PF00135">
    <property type="entry name" value="COesterase"/>
    <property type="match status" value="3"/>
</dbReference>
<feature type="domain" description="Carboxylesterase type B" evidence="5">
    <location>
        <begin position="421"/>
        <end position="465"/>
    </location>
</feature>
<sequence>MTNTSVLIRVCVDVNTTSGVVRGLTVNALNTSVDQFLNIPYAEPPVGSLRFAKPVALKEPIKEIIDGTETGNSCYQTENELYKDFIGNLTLSEDCLVLNVWTPHVRSDNSSKDSPLKPVMFWIHGGGLAIGSSFQYQYNGSALAAHDVVVVSINYRLAQFGFLYGGDDRAPGNQGFYDQLLALKWVRANIYNFGGDRDQITIFGESAGSWSVSVQLLSPLSKGLFKRAIMESGAHMFNKDRDIRTKSEVLGDAKNLAKHFNCSENEWLECLQKVDANHIKDVILATTVATLDTEYLPVSAHTAFETLKFNKDLDLMAGVAAHEGSMLLYSVLQHIPQNITESEFKKLAQSFDSLFHDLNATAITDFYLDNVNKTDPEQVKWALYDLYGDLIMTCPTYQFAKNYATHSGAGIFIEFSVCVDVNTTSGVVRGLTVNALNTSVDQFLNIPYAEPPVGSLRFAKPVPLKEPIKFLNIPYAEPPVGSLRFAKRHGEFLGEDCLVLNVWTPHVRSNTSLKDSPLNPVMFWIHGGALYLGSSFQYQYNGSALAAHDVVVVSMNYRLGQFGFLYGGDDRAPGNQGFYDQLLALKWVRENIHKFGGDRDQITIFGESAGSWSVSAQILSPLSKGLFKRAIMESGAHMFNKNRDIRTKSEVLSDAKNLAKHFNCSENEWLECLQKVDANHLIEATVVGITVATLDTEYLPVSAHTAFETLKFNKDLDLMAGVAAHEGSTLLRMVVQHIPQNITESDFKKLAQSFDSFFHDLNATAISDFYLGNINKTDPEQVKWALYDLYGDLLMACPTYQFAKNYATHSGAGRNRPKSGQNL</sequence>
<dbReference type="AlphaFoldDB" id="A0A7R9M798"/>
<protein>
    <recommendedName>
        <fullName evidence="5">Carboxylesterase type B domain-containing protein</fullName>
    </recommendedName>
</protein>
<dbReference type="InterPro" id="IPR002018">
    <property type="entry name" value="CarbesteraseB"/>
</dbReference>
<dbReference type="InterPro" id="IPR029058">
    <property type="entry name" value="AB_hydrolase_fold"/>
</dbReference>
<dbReference type="GO" id="GO:0005886">
    <property type="term" value="C:plasma membrane"/>
    <property type="evidence" value="ECO:0007669"/>
    <property type="project" value="TreeGrafter"/>
</dbReference>
<dbReference type="SUPFAM" id="SSF53474">
    <property type="entry name" value="alpha/beta-Hydrolases"/>
    <property type="match status" value="3"/>
</dbReference>
<comment type="similarity">
    <text evidence="1">Belongs to the type-B carboxylesterase/lipase family.</text>
</comment>
<dbReference type="GO" id="GO:0005615">
    <property type="term" value="C:extracellular space"/>
    <property type="evidence" value="ECO:0007669"/>
    <property type="project" value="TreeGrafter"/>
</dbReference>